<dbReference type="Pfam" id="PF02518">
    <property type="entry name" value="HATPase_c"/>
    <property type="match status" value="1"/>
</dbReference>
<evidence type="ECO:0000256" key="6">
    <source>
        <dbReference type="ARBA" id="ARBA00022553"/>
    </source>
</evidence>
<keyword evidence="10" id="KW-0418">Kinase</keyword>
<evidence type="ECO:0000256" key="12">
    <source>
        <dbReference type="ARBA" id="ARBA00022989"/>
    </source>
</evidence>
<evidence type="ECO:0000256" key="1">
    <source>
        <dbReference type="ARBA" id="ARBA00000085"/>
    </source>
</evidence>
<comment type="catalytic activity">
    <reaction evidence="1">
        <text>ATP + protein L-histidine = ADP + protein N-phospho-L-histidine.</text>
        <dbReference type="EC" id="2.7.13.3"/>
    </reaction>
</comment>
<gene>
    <name evidence="22" type="ORF">EDD73_12728</name>
</gene>
<dbReference type="Gene3D" id="1.10.287.130">
    <property type="match status" value="1"/>
</dbReference>
<keyword evidence="13" id="KW-0902">Two-component regulatory system</keyword>
<comment type="function">
    <text evidence="15">May play the central regulatory role in sporulation. It may be an element of the effector pathway responsible for the activation of sporulation genes in response to nutritional stress. Spo0A may act in concert with spo0H (a sigma factor) to control the expression of some genes that are critical to the sporulation process.</text>
</comment>
<evidence type="ECO:0000256" key="17">
    <source>
        <dbReference type="PROSITE-ProRule" id="PRU00169"/>
    </source>
</evidence>
<evidence type="ECO:0000256" key="10">
    <source>
        <dbReference type="ARBA" id="ARBA00022777"/>
    </source>
</evidence>
<accession>A0A4R2RQS6</accession>
<keyword evidence="23" id="KW-1185">Reference proteome</keyword>
<dbReference type="Gene3D" id="3.30.450.20">
    <property type="entry name" value="PAS domain"/>
    <property type="match status" value="1"/>
</dbReference>
<dbReference type="InterPro" id="IPR003661">
    <property type="entry name" value="HisK_dim/P_dom"/>
</dbReference>
<dbReference type="Gene3D" id="3.30.565.10">
    <property type="entry name" value="Histidine kinase-like ATPase, C-terminal domain"/>
    <property type="match status" value="1"/>
</dbReference>
<evidence type="ECO:0000256" key="11">
    <source>
        <dbReference type="ARBA" id="ARBA00022840"/>
    </source>
</evidence>
<protein>
    <recommendedName>
        <fullName evidence="16">Circadian input-output histidine kinase CikA</fullName>
        <ecNumber evidence="4">2.7.13.3</ecNumber>
    </recommendedName>
    <alternativeName>
        <fullName evidence="5">Stage 0 sporulation protein A homolog</fullName>
    </alternativeName>
</protein>
<sequence>MESPFHHRDNGATHELHPHCHSHCKSKGQNYCHGLCHTALPPDLQLPASLLQAIQRLSIGNDWDNIESRLHMITENMREVFWLRCQHRFLYITPGYEKVWGRTSQSLYEKPSTFWDSVHPDDHHHVDRLFIDADHTRHYQSEYRILRPDGSIRWVRTRIFPLPSQPHTPQMTIGFALDITERKDAEQQLIQAKEAAESANQAKNLFLASMGHEIRTPTTGIIGMLDLLERTELTPEQQDFIQVARTSSMLLLDMINDILDLAKAEAGKVELEKKDIGLAPLFEDVNLIVGAQARAKGLFFNTYIDQHVPKVICGDPLRLRQILFNLTMNAVKFTSTGGILLHLRFLPHETKLYFTVEDTGVGISPAVQAKLFAPFIQANSATCRIYGGSGLGLSICRKLLHLMQGEIGVESREGSGSRFWFTIPYSPTLAPAAPAENHAAQGPSTPESSSLRPDLHVLVAEDNLVNQKVIATQLKKLGIDHILVANHGYEVLSACQEQDFDIILMDLHMPEMDGFETTNRLREVLPHRIPIIALTADFSQPFAQMTLRADFDDFLGKPARLDDLRHLLLRWQSP</sequence>
<dbReference type="Pfam" id="PF08447">
    <property type="entry name" value="PAS_3"/>
    <property type="match status" value="1"/>
</dbReference>
<dbReference type="Pfam" id="PF00072">
    <property type="entry name" value="Response_reg"/>
    <property type="match status" value="1"/>
</dbReference>
<evidence type="ECO:0000256" key="16">
    <source>
        <dbReference type="ARBA" id="ARBA00074306"/>
    </source>
</evidence>
<keyword evidence="9" id="KW-0547">Nucleotide-binding</keyword>
<dbReference type="PROSITE" id="PS50113">
    <property type="entry name" value="PAC"/>
    <property type="match status" value="1"/>
</dbReference>
<evidence type="ECO:0000256" key="3">
    <source>
        <dbReference type="ARBA" id="ARBA00006402"/>
    </source>
</evidence>
<dbReference type="GO" id="GO:0016020">
    <property type="term" value="C:membrane"/>
    <property type="evidence" value="ECO:0007669"/>
    <property type="project" value="UniProtKB-SubCell"/>
</dbReference>
<dbReference type="FunFam" id="3.30.565.10:FF:000010">
    <property type="entry name" value="Sensor histidine kinase RcsC"/>
    <property type="match status" value="1"/>
</dbReference>
<dbReference type="InterPro" id="IPR003594">
    <property type="entry name" value="HATPase_dom"/>
</dbReference>
<dbReference type="SUPFAM" id="SSF55874">
    <property type="entry name" value="ATPase domain of HSP90 chaperone/DNA topoisomerase II/histidine kinase"/>
    <property type="match status" value="1"/>
</dbReference>
<evidence type="ECO:0000256" key="13">
    <source>
        <dbReference type="ARBA" id="ARBA00023012"/>
    </source>
</evidence>
<evidence type="ECO:0000313" key="23">
    <source>
        <dbReference type="Proteomes" id="UP000294813"/>
    </source>
</evidence>
<evidence type="ECO:0000256" key="2">
    <source>
        <dbReference type="ARBA" id="ARBA00004370"/>
    </source>
</evidence>
<dbReference type="InterPro" id="IPR011006">
    <property type="entry name" value="CheY-like_superfamily"/>
</dbReference>
<dbReference type="NCBIfam" id="TIGR00229">
    <property type="entry name" value="sensory_box"/>
    <property type="match status" value="1"/>
</dbReference>
<feature type="region of interest" description="Disordered" evidence="18">
    <location>
        <begin position="432"/>
        <end position="451"/>
    </location>
</feature>
<feature type="domain" description="Response regulatory" evidence="20">
    <location>
        <begin position="456"/>
        <end position="572"/>
    </location>
</feature>
<dbReference type="CDD" id="cd17546">
    <property type="entry name" value="REC_hyHK_CKI1_RcsC-like"/>
    <property type="match status" value="1"/>
</dbReference>
<dbReference type="SMART" id="SM00086">
    <property type="entry name" value="PAC"/>
    <property type="match status" value="1"/>
</dbReference>
<dbReference type="CDD" id="cd00130">
    <property type="entry name" value="PAS"/>
    <property type="match status" value="1"/>
</dbReference>
<dbReference type="CDD" id="cd00082">
    <property type="entry name" value="HisKA"/>
    <property type="match status" value="1"/>
</dbReference>
<dbReference type="CDD" id="cd16922">
    <property type="entry name" value="HATPase_EvgS-ArcB-TorS-like"/>
    <property type="match status" value="1"/>
</dbReference>
<dbReference type="SMART" id="SM00387">
    <property type="entry name" value="HATPase_c"/>
    <property type="match status" value="1"/>
</dbReference>
<proteinExistence type="inferred from homology"/>
<feature type="domain" description="PAC" evidence="21">
    <location>
        <begin position="139"/>
        <end position="191"/>
    </location>
</feature>
<keyword evidence="8" id="KW-0812">Transmembrane</keyword>
<dbReference type="RefSeq" id="WP_131920343.1">
    <property type="nucleotide sequence ID" value="NZ_JAOQNU010000028.1"/>
</dbReference>
<dbReference type="InterPro" id="IPR036890">
    <property type="entry name" value="HATPase_C_sf"/>
</dbReference>
<evidence type="ECO:0000256" key="9">
    <source>
        <dbReference type="ARBA" id="ARBA00022741"/>
    </source>
</evidence>
<evidence type="ECO:0000256" key="5">
    <source>
        <dbReference type="ARBA" id="ARBA00018672"/>
    </source>
</evidence>
<dbReference type="InterPro" id="IPR001610">
    <property type="entry name" value="PAC"/>
</dbReference>
<feature type="compositionally biased region" description="Low complexity" evidence="18">
    <location>
        <begin position="432"/>
        <end position="443"/>
    </location>
</feature>
<reference evidence="22 23" key="1">
    <citation type="submission" date="2019-03" db="EMBL/GenBank/DDBJ databases">
        <title>Genomic Encyclopedia of Type Strains, Phase IV (KMG-IV): sequencing the most valuable type-strain genomes for metagenomic binning, comparative biology and taxonomic classification.</title>
        <authorList>
            <person name="Goeker M."/>
        </authorList>
    </citation>
    <scope>NUCLEOTIDE SEQUENCE [LARGE SCALE GENOMIC DNA]</scope>
    <source>
        <strain evidence="22 23">DSM 11170</strain>
    </source>
</reference>
<evidence type="ECO:0000313" key="22">
    <source>
        <dbReference type="EMBL" id="TCP61525.1"/>
    </source>
</evidence>
<dbReference type="Proteomes" id="UP000294813">
    <property type="component" value="Unassembled WGS sequence"/>
</dbReference>
<dbReference type="Gene3D" id="3.40.50.2300">
    <property type="match status" value="1"/>
</dbReference>
<evidence type="ECO:0000256" key="14">
    <source>
        <dbReference type="ARBA" id="ARBA00023136"/>
    </source>
</evidence>
<comment type="similarity">
    <text evidence="3">In the N-terminal section; belongs to the phytochrome family.</text>
</comment>
<dbReference type="FunFam" id="1.10.287.130:FF:000004">
    <property type="entry name" value="Ethylene receptor 1"/>
    <property type="match status" value="1"/>
</dbReference>
<evidence type="ECO:0000256" key="8">
    <source>
        <dbReference type="ARBA" id="ARBA00022692"/>
    </source>
</evidence>
<evidence type="ECO:0000256" key="18">
    <source>
        <dbReference type="SAM" id="MobiDB-lite"/>
    </source>
</evidence>
<evidence type="ECO:0000259" key="21">
    <source>
        <dbReference type="PROSITE" id="PS50113"/>
    </source>
</evidence>
<evidence type="ECO:0000259" key="20">
    <source>
        <dbReference type="PROSITE" id="PS50110"/>
    </source>
</evidence>
<comment type="subcellular location">
    <subcellularLocation>
        <location evidence="2">Membrane</location>
    </subcellularLocation>
</comment>
<dbReference type="PRINTS" id="PR00344">
    <property type="entry name" value="BCTRLSENSOR"/>
</dbReference>
<evidence type="ECO:0000259" key="19">
    <source>
        <dbReference type="PROSITE" id="PS50109"/>
    </source>
</evidence>
<dbReference type="Pfam" id="PF00512">
    <property type="entry name" value="HisKA"/>
    <property type="match status" value="1"/>
</dbReference>
<dbReference type="PANTHER" id="PTHR45339">
    <property type="entry name" value="HYBRID SIGNAL TRANSDUCTION HISTIDINE KINASE J"/>
    <property type="match status" value="1"/>
</dbReference>
<dbReference type="InterPro" id="IPR000700">
    <property type="entry name" value="PAS-assoc_C"/>
</dbReference>
<dbReference type="EC" id="2.7.13.3" evidence="4"/>
<keyword evidence="7" id="KW-0808">Transferase</keyword>
<dbReference type="InterPro" id="IPR001789">
    <property type="entry name" value="Sig_transdc_resp-reg_receiver"/>
</dbReference>
<feature type="domain" description="Histidine kinase" evidence="19">
    <location>
        <begin position="209"/>
        <end position="427"/>
    </location>
</feature>
<comment type="caution">
    <text evidence="22">The sequence shown here is derived from an EMBL/GenBank/DDBJ whole genome shotgun (WGS) entry which is preliminary data.</text>
</comment>
<keyword evidence="11" id="KW-0067">ATP-binding</keyword>
<evidence type="ECO:0000256" key="4">
    <source>
        <dbReference type="ARBA" id="ARBA00012438"/>
    </source>
</evidence>
<name>A0A4R2RQS6_9FIRM</name>
<keyword evidence="12" id="KW-1133">Transmembrane helix</keyword>
<dbReference type="PROSITE" id="PS50109">
    <property type="entry name" value="HIS_KIN"/>
    <property type="match status" value="1"/>
</dbReference>
<dbReference type="SMART" id="SM00388">
    <property type="entry name" value="HisKA"/>
    <property type="match status" value="1"/>
</dbReference>
<dbReference type="PANTHER" id="PTHR45339:SF5">
    <property type="entry name" value="HISTIDINE KINASE"/>
    <property type="match status" value="1"/>
</dbReference>
<dbReference type="InterPro" id="IPR005467">
    <property type="entry name" value="His_kinase_dom"/>
</dbReference>
<evidence type="ECO:0000256" key="15">
    <source>
        <dbReference type="ARBA" id="ARBA00024867"/>
    </source>
</evidence>
<dbReference type="EMBL" id="SLXT01000027">
    <property type="protein sequence ID" value="TCP61525.1"/>
    <property type="molecule type" value="Genomic_DNA"/>
</dbReference>
<dbReference type="SMART" id="SM00448">
    <property type="entry name" value="REC"/>
    <property type="match status" value="1"/>
</dbReference>
<dbReference type="InterPro" id="IPR036097">
    <property type="entry name" value="HisK_dim/P_sf"/>
</dbReference>
<dbReference type="PROSITE" id="PS50110">
    <property type="entry name" value="RESPONSE_REGULATORY"/>
    <property type="match status" value="1"/>
</dbReference>
<dbReference type="InterPro" id="IPR000014">
    <property type="entry name" value="PAS"/>
</dbReference>
<dbReference type="OrthoDB" id="9809348at2"/>
<keyword evidence="6 17" id="KW-0597">Phosphoprotein</keyword>
<dbReference type="InterPro" id="IPR004358">
    <property type="entry name" value="Sig_transdc_His_kin-like_C"/>
</dbReference>
<organism evidence="22 23">
    <name type="scientific">Heliophilum fasciatum</name>
    <dbReference type="NCBI Taxonomy" id="35700"/>
    <lineage>
        <taxon>Bacteria</taxon>
        <taxon>Bacillati</taxon>
        <taxon>Bacillota</taxon>
        <taxon>Clostridia</taxon>
        <taxon>Eubacteriales</taxon>
        <taxon>Heliobacteriaceae</taxon>
        <taxon>Heliophilum</taxon>
    </lineage>
</organism>
<dbReference type="SUPFAM" id="SSF55785">
    <property type="entry name" value="PYP-like sensor domain (PAS domain)"/>
    <property type="match status" value="1"/>
</dbReference>
<keyword evidence="14" id="KW-0472">Membrane</keyword>
<dbReference type="GO" id="GO:0005524">
    <property type="term" value="F:ATP binding"/>
    <property type="evidence" value="ECO:0007669"/>
    <property type="project" value="UniProtKB-KW"/>
</dbReference>
<dbReference type="SUPFAM" id="SSF47384">
    <property type="entry name" value="Homodimeric domain of signal transducing histidine kinase"/>
    <property type="match status" value="1"/>
</dbReference>
<evidence type="ECO:0000256" key="7">
    <source>
        <dbReference type="ARBA" id="ARBA00022679"/>
    </source>
</evidence>
<dbReference type="GO" id="GO:0000155">
    <property type="term" value="F:phosphorelay sensor kinase activity"/>
    <property type="evidence" value="ECO:0007669"/>
    <property type="project" value="InterPro"/>
</dbReference>
<dbReference type="AlphaFoldDB" id="A0A4R2RQS6"/>
<dbReference type="SUPFAM" id="SSF52172">
    <property type="entry name" value="CheY-like"/>
    <property type="match status" value="1"/>
</dbReference>
<feature type="modified residue" description="4-aspartylphosphate" evidence="17">
    <location>
        <position position="506"/>
    </location>
</feature>
<dbReference type="InterPro" id="IPR035965">
    <property type="entry name" value="PAS-like_dom_sf"/>
</dbReference>
<dbReference type="InterPro" id="IPR013655">
    <property type="entry name" value="PAS_fold_3"/>
</dbReference>